<dbReference type="SUPFAM" id="SSF53474">
    <property type="entry name" value="alpha/beta-Hydrolases"/>
    <property type="match status" value="1"/>
</dbReference>
<evidence type="ECO:0000256" key="5">
    <source>
        <dbReference type="ARBA" id="ARBA00022729"/>
    </source>
</evidence>
<keyword evidence="7" id="KW-0119">Carbohydrate metabolism</keyword>
<accession>A0A8H6W1U7</accession>
<evidence type="ECO:0000256" key="10">
    <source>
        <dbReference type="SAM" id="SignalP"/>
    </source>
</evidence>
<sequence>MLVGALSFLSLSLSLISGTDAAVTGPLVAPSHLFNGITHYEWLTSNGTLRGYSIHVPDTYDENKPYPVIIGFHGSDGIGLFFEADTGLSDSKYTPDKIMVYPDGIGGAWAGANYSEATVPEDLLFVSDLLDTVRAGWCVDNSRIYATGISIGGGFVDTIACSPVGDNFAAFAPASGSFYTDAGAGVNGAAPCTPARSPMPVLEFHGGADPDVHYAGGPGEGGIEPAIPTCFADMRAFMHDRLGYWAERNNCPNATQVVDQQFNGTVQHYSWTCDGVEGLLQHWKVDSMGHCWASTTLDLTEIAAGQGPTPIDASTLVIQFFDQFVKP</sequence>
<keyword evidence="3" id="KW-0964">Secreted</keyword>
<keyword evidence="5 10" id="KW-0732">Signal</keyword>
<evidence type="ECO:0000256" key="4">
    <source>
        <dbReference type="ARBA" id="ARBA00022651"/>
    </source>
</evidence>
<evidence type="ECO:0000256" key="8">
    <source>
        <dbReference type="ARBA" id="ARBA00023326"/>
    </source>
</evidence>
<feature type="chain" id="PRO_5034706352" description="feruloyl esterase" evidence="10">
    <location>
        <begin position="22"/>
        <end position="327"/>
    </location>
</feature>
<evidence type="ECO:0000313" key="11">
    <source>
        <dbReference type="EMBL" id="KAF7296259.1"/>
    </source>
</evidence>
<organism evidence="11 12">
    <name type="scientific">Mycena chlorophos</name>
    <name type="common">Agaric fungus</name>
    <name type="synonym">Agaricus chlorophos</name>
    <dbReference type="NCBI Taxonomy" id="658473"/>
    <lineage>
        <taxon>Eukaryota</taxon>
        <taxon>Fungi</taxon>
        <taxon>Dikarya</taxon>
        <taxon>Basidiomycota</taxon>
        <taxon>Agaricomycotina</taxon>
        <taxon>Agaricomycetes</taxon>
        <taxon>Agaricomycetidae</taxon>
        <taxon>Agaricales</taxon>
        <taxon>Marasmiineae</taxon>
        <taxon>Mycenaceae</taxon>
        <taxon>Mycena</taxon>
    </lineage>
</organism>
<keyword evidence="12" id="KW-1185">Reference proteome</keyword>
<reference evidence="11" key="1">
    <citation type="submission" date="2020-05" db="EMBL/GenBank/DDBJ databases">
        <title>Mycena genomes resolve the evolution of fungal bioluminescence.</title>
        <authorList>
            <person name="Tsai I.J."/>
        </authorList>
    </citation>
    <scope>NUCLEOTIDE SEQUENCE</scope>
    <source>
        <strain evidence="11">110903Hualien_Pintung</strain>
    </source>
</reference>
<evidence type="ECO:0000256" key="6">
    <source>
        <dbReference type="ARBA" id="ARBA00022801"/>
    </source>
</evidence>
<dbReference type="EC" id="3.1.1.73" evidence="2"/>
<dbReference type="GO" id="GO:0005576">
    <property type="term" value="C:extracellular region"/>
    <property type="evidence" value="ECO:0007669"/>
    <property type="project" value="UniProtKB-SubCell"/>
</dbReference>
<comment type="subcellular location">
    <subcellularLocation>
        <location evidence="1">Secreted</location>
    </subcellularLocation>
</comment>
<evidence type="ECO:0000256" key="7">
    <source>
        <dbReference type="ARBA" id="ARBA00023277"/>
    </source>
</evidence>
<evidence type="ECO:0000256" key="3">
    <source>
        <dbReference type="ARBA" id="ARBA00022525"/>
    </source>
</evidence>
<dbReference type="Gene3D" id="3.40.50.1820">
    <property type="entry name" value="alpha/beta hydrolase"/>
    <property type="match status" value="1"/>
</dbReference>
<dbReference type="GO" id="GO:0045493">
    <property type="term" value="P:xylan catabolic process"/>
    <property type="evidence" value="ECO:0007669"/>
    <property type="project" value="UniProtKB-KW"/>
</dbReference>
<keyword evidence="6" id="KW-0378">Hydrolase</keyword>
<comment type="catalytic activity">
    <reaction evidence="9">
        <text>feruloyl-polysaccharide + H2O = ferulate + polysaccharide.</text>
        <dbReference type="EC" id="3.1.1.73"/>
    </reaction>
</comment>
<gene>
    <name evidence="11" type="ORF">HMN09_01095200</name>
</gene>
<evidence type="ECO:0000256" key="2">
    <source>
        <dbReference type="ARBA" id="ARBA00013091"/>
    </source>
</evidence>
<evidence type="ECO:0000313" key="12">
    <source>
        <dbReference type="Proteomes" id="UP000613580"/>
    </source>
</evidence>
<dbReference type="Proteomes" id="UP000613580">
    <property type="component" value="Unassembled WGS sequence"/>
</dbReference>
<dbReference type="InterPro" id="IPR029058">
    <property type="entry name" value="AB_hydrolase_fold"/>
</dbReference>
<dbReference type="GO" id="GO:0030600">
    <property type="term" value="F:feruloyl esterase activity"/>
    <property type="evidence" value="ECO:0007669"/>
    <property type="project" value="UniProtKB-EC"/>
</dbReference>
<feature type="signal peptide" evidence="10">
    <location>
        <begin position="1"/>
        <end position="21"/>
    </location>
</feature>
<keyword evidence="8" id="KW-0624">Polysaccharide degradation</keyword>
<dbReference type="InterPro" id="IPR043595">
    <property type="entry name" value="FaeB/C/D"/>
</dbReference>
<keyword evidence="4" id="KW-0858">Xylan degradation</keyword>
<name>A0A8H6W1U7_MYCCL</name>
<dbReference type="EMBL" id="JACAZE010000017">
    <property type="protein sequence ID" value="KAF7296259.1"/>
    <property type="molecule type" value="Genomic_DNA"/>
</dbReference>
<comment type="caution">
    <text evidence="11">The sequence shown here is derived from an EMBL/GenBank/DDBJ whole genome shotgun (WGS) entry which is preliminary data.</text>
</comment>
<dbReference type="PANTHER" id="PTHR38050:SF2">
    <property type="entry name" value="FERULOYL ESTERASE C-RELATED"/>
    <property type="match status" value="1"/>
</dbReference>
<dbReference type="OrthoDB" id="424610at2759"/>
<evidence type="ECO:0000256" key="1">
    <source>
        <dbReference type="ARBA" id="ARBA00004613"/>
    </source>
</evidence>
<proteinExistence type="predicted"/>
<dbReference type="PANTHER" id="PTHR38050">
    <property type="match status" value="1"/>
</dbReference>
<evidence type="ECO:0000256" key="9">
    <source>
        <dbReference type="ARBA" id="ARBA00034075"/>
    </source>
</evidence>
<dbReference type="AlphaFoldDB" id="A0A8H6W1U7"/>
<protein>
    <recommendedName>
        <fullName evidence="2">feruloyl esterase</fullName>
        <ecNumber evidence="2">3.1.1.73</ecNumber>
    </recommendedName>
</protein>